<keyword evidence="4" id="KW-1185">Reference proteome</keyword>
<proteinExistence type="predicted"/>
<feature type="chain" id="PRO_5017215840" evidence="1">
    <location>
        <begin position="23"/>
        <end position="323"/>
    </location>
</feature>
<dbReference type="Gene3D" id="3.10.450.50">
    <property type="match status" value="2"/>
</dbReference>
<dbReference type="InterPro" id="IPR027843">
    <property type="entry name" value="DUF4440"/>
</dbReference>
<comment type="caution">
    <text evidence="3">The sequence shown here is derived from an EMBL/GenBank/DDBJ whole genome shotgun (WGS) entry which is preliminary data.</text>
</comment>
<dbReference type="Proteomes" id="UP000273405">
    <property type="component" value="Unassembled WGS sequence"/>
</dbReference>
<dbReference type="AlphaFoldDB" id="A0A3A8NPL3"/>
<reference evidence="4" key="1">
    <citation type="submission" date="2018-09" db="EMBL/GenBank/DDBJ databases">
        <authorList>
            <person name="Livingstone P.G."/>
            <person name="Whitworth D.E."/>
        </authorList>
    </citation>
    <scope>NUCLEOTIDE SEQUENCE [LARGE SCALE GENOMIC DNA]</scope>
    <source>
        <strain evidence="4">CA040B</strain>
    </source>
</reference>
<dbReference type="EMBL" id="RAWG01000024">
    <property type="protein sequence ID" value="RKH46306.1"/>
    <property type="molecule type" value="Genomic_DNA"/>
</dbReference>
<sequence>MNRIFAGALVTASLGAMGCSGAGATGAGTDVRSRPAALSASDARVRLREADQAMSDASAKAGSAQGFAEFLAEDAVMLVEGEYALRGREAIRAWLTAHPLEQGGTVHWEPVRWDVSADGTLGYSVGHSTVDAAGATAKALGRYISTWRQQPDGAWRVTVTVRNAAKTPMTPPAGFSPSHTLPAAAPRTMSKDAVLAEAKAADSAFSELSTKEGMGKAFITYAAEDAVLLGGPAGLFGREAIAQAYTPLTLDKIDLRWEPVLGDAAASGDLAYTVGRAVATGKNAEGKPETDHVKYLTVWRLQADGQWRYVTDGGNSNPGPQGP</sequence>
<evidence type="ECO:0000259" key="2">
    <source>
        <dbReference type="Pfam" id="PF14534"/>
    </source>
</evidence>
<evidence type="ECO:0000256" key="1">
    <source>
        <dbReference type="SAM" id="SignalP"/>
    </source>
</evidence>
<gene>
    <name evidence="3" type="ORF">D7X12_05825</name>
</gene>
<feature type="domain" description="DUF4440" evidence="2">
    <location>
        <begin position="215"/>
        <end position="308"/>
    </location>
</feature>
<feature type="domain" description="DUF4440" evidence="2">
    <location>
        <begin position="48"/>
        <end position="157"/>
    </location>
</feature>
<dbReference type="Pfam" id="PF14534">
    <property type="entry name" value="DUF4440"/>
    <property type="match status" value="2"/>
</dbReference>
<feature type="signal peptide" evidence="1">
    <location>
        <begin position="1"/>
        <end position="22"/>
    </location>
</feature>
<dbReference type="SUPFAM" id="SSF54427">
    <property type="entry name" value="NTF2-like"/>
    <property type="match status" value="2"/>
</dbReference>
<evidence type="ECO:0000313" key="4">
    <source>
        <dbReference type="Proteomes" id="UP000273405"/>
    </source>
</evidence>
<dbReference type="RefSeq" id="WP_120624266.1">
    <property type="nucleotide sequence ID" value="NZ_RAWG01000024.1"/>
</dbReference>
<name>A0A3A8NPL3_9BACT</name>
<evidence type="ECO:0000313" key="3">
    <source>
        <dbReference type="EMBL" id="RKH46306.1"/>
    </source>
</evidence>
<keyword evidence="1" id="KW-0732">Signal</keyword>
<protein>
    <submittedName>
        <fullName evidence="3">DUF4440 domain-containing protein</fullName>
    </submittedName>
</protein>
<dbReference type="PROSITE" id="PS51257">
    <property type="entry name" value="PROKAR_LIPOPROTEIN"/>
    <property type="match status" value="1"/>
</dbReference>
<accession>A0A3A8NPL3</accession>
<dbReference type="OrthoDB" id="7201546at2"/>
<dbReference type="InterPro" id="IPR032710">
    <property type="entry name" value="NTF2-like_dom_sf"/>
</dbReference>
<organism evidence="3 4">
    <name type="scientific">Corallococcus sicarius</name>
    <dbReference type="NCBI Taxonomy" id="2316726"/>
    <lineage>
        <taxon>Bacteria</taxon>
        <taxon>Pseudomonadati</taxon>
        <taxon>Myxococcota</taxon>
        <taxon>Myxococcia</taxon>
        <taxon>Myxococcales</taxon>
        <taxon>Cystobacterineae</taxon>
        <taxon>Myxococcaceae</taxon>
        <taxon>Corallococcus</taxon>
    </lineage>
</organism>